<evidence type="ECO:0000313" key="3">
    <source>
        <dbReference type="Proteomes" id="UP001143309"/>
    </source>
</evidence>
<protein>
    <submittedName>
        <fullName evidence="2">Uncharacterized protein</fullName>
    </submittedName>
</protein>
<feature type="signal peptide" evidence="1">
    <location>
        <begin position="1"/>
        <end position="25"/>
    </location>
</feature>
<reference evidence="2" key="2">
    <citation type="submission" date="2023-01" db="EMBL/GenBank/DDBJ databases">
        <authorList>
            <person name="Sun Q."/>
            <person name="Evtushenko L."/>
        </authorList>
    </citation>
    <scope>NUCLEOTIDE SEQUENCE</scope>
    <source>
        <strain evidence="2">VKM B-2748</strain>
    </source>
</reference>
<reference evidence="2" key="1">
    <citation type="journal article" date="2014" name="Int. J. Syst. Evol. Microbiol.">
        <title>Complete genome sequence of Corynebacterium casei LMG S-19264T (=DSM 44701T), isolated from a smear-ripened cheese.</title>
        <authorList>
            <consortium name="US DOE Joint Genome Institute (JGI-PGF)"/>
            <person name="Walter F."/>
            <person name="Albersmeier A."/>
            <person name="Kalinowski J."/>
            <person name="Ruckert C."/>
        </authorList>
    </citation>
    <scope>NUCLEOTIDE SEQUENCE</scope>
    <source>
        <strain evidence="2">VKM B-2748</strain>
    </source>
</reference>
<proteinExistence type="predicted"/>
<name>A0A9W6JKP7_9HYPH</name>
<comment type="caution">
    <text evidence="2">The sequence shown here is derived from an EMBL/GenBank/DDBJ whole genome shotgun (WGS) entry which is preliminary data.</text>
</comment>
<dbReference type="EMBL" id="BSFL01000001">
    <property type="protein sequence ID" value="GLK79441.1"/>
    <property type="molecule type" value="Genomic_DNA"/>
</dbReference>
<organism evidence="2 3">
    <name type="scientific">Methylopila turkensis</name>
    <dbReference type="NCBI Taxonomy" id="1437816"/>
    <lineage>
        <taxon>Bacteria</taxon>
        <taxon>Pseudomonadati</taxon>
        <taxon>Pseudomonadota</taxon>
        <taxon>Alphaproteobacteria</taxon>
        <taxon>Hyphomicrobiales</taxon>
        <taxon>Methylopilaceae</taxon>
        <taxon>Methylopila</taxon>
    </lineage>
</organism>
<keyword evidence="3" id="KW-1185">Reference proteome</keyword>
<sequence>MIRKFVLAAALAAGGFAALPTAASAGDVSIGIGLGGPAYYGGGYYEPVYHRGYRHRYDRPRPGWGYYRPQPYYGYRPYRPRCRVTTVRSWNGYRYVTRTREVCSRRSYRY</sequence>
<accession>A0A9W6JKP7</accession>
<keyword evidence="1" id="KW-0732">Signal</keyword>
<dbReference type="Proteomes" id="UP001143309">
    <property type="component" value="Unassembled WGS sequence"/>
</dbReference>
<evidence type="ECO:0000256" key="1">
    <source>
        <dbReference type="SAM" id="SignalP"/>
    </source>
</evidence>
<dbReference type="AlphaFoldDB" id="A0A9W6JKP7"/>
<evidence type="ECO:0000313" key="2">
    <source>
        <dbReference type="EMBL" id="GLK79441.1"/>
    </source>
</evidence>
<feature type="chain" id="PRO_5040966669" evidence="1">
    <location>
        <begin position="26"/>
        <end position="110"/>
    </location>
</feature>
<gene>
    <name evidence="2" type="ORF">GCM10008174_11820</name>
</gene>
<dbReference type="RefSeq" id="WP_271199898.1">
    <property type="nucleotide sequence ID" value="NZ_BSFL01000001.1"/>
</dbReference>